<dbReference type="Pfam" id="PF03358">
    <property type="entry name" value="FMN_red"/>
    <property type="match status" value="1"/>
</dbReference>
<sequence>MLVFVGSNSSKSINVQLTKAVLKELNVKHTFVDLKTLDIPLFSEDLEREIKSPKGIVALKDEINAFEHIFITTNEHNGNLSAFFKNIIDWLSRADKSFLQGKKIFILSTSNGKRGGLGANESLQKMIERFGCEVYESYAFSSFSENFNKEAQKITNKDFLQEIEQKLNRILKS</sequence>
<dbReference type="GO" id="GO:0005829">
    <property type="term" value="C:cytosol"/>
    <property type="evidence" value="ECO:0007669"/>
    <property type="project" value="TreeGrafter"/>
</dbReference>
<dbReference type="InterPro" id="IPR005025">
    <property type="entry name" value="FMN_Rdtase-like_dom"/>
</dbReference>
<dbReference type="GO" id="GO:0016491">
    <property type="term" value="F:oxidoreductase activity"/>
    <property type="evidence" value="ECO:0007669"/>
    <property type="project" value="InterPro"/>
</dbReference>
<proteinExistence type="predicted"/>
<keyword evidence="3" id="KW-1185">Reference proteome</keyword>
<feature type="domain" description="NADPH-dependent FMN reductase-like" evidence="1">
    <location>
        <begin position="2"/>
        <end position="139"/>
    </location>
</feature>
<dbReference type="GO" id="GO:0010181">
    <property type="term" value="F:FMN binding"/>
    <property type="evidence" value="ECO:0007669"/>
    <property type="project" value="TreeGrafter"/>
</dbReference>
<dbReference type="PANTHER" id="PTHR30543:SF21">
    <property type="entry name" value="NAD(P)H-DEPENDENT FMN REDUCTASE LOT6"/>
    <property type="match status" value="1"/>
</dbReference>
<name>A0A1I5D4R2_9FLAO</name>
<reference evidence="3" key="1">
    <citation type="submission" date="2016-10" db="EMBL/GenBank/DDBJ databases">
        <authorList>
            <person name="Varghese N."/>
            <person name="Submissions S."/>
        </authorList>
    </citation>
    <scope>NUCLEOTIDE SEQUENCE [LARGE SCALE GENOMIC DNA]</scope>
    <source>
        <strain evidence="3">DS-12</strain>
    </source>
</reference>
<dbReference type="InterPro" id="IPR029039">
    <property type="entry name" value="Flavoprotein-like_sf"/>
</dbReference>
<dbReference type="OrthoDB" id="5767802at2"/>
<dbReference type="EMBL" id="FOVI01000014">
    <property type="protein sequence ID" value="SFN94190.1"/>
    <property type="molecule type" value="Genomic_DNA"/>
</dbReference>
<dbReference type="InterPro" id="IPR050712">
    <property type="entry name" value="NAD(P)H-dep_reductase"/>
</dbReference>
<dbReference type="SUPFAM" id="SSF52218">
    <property type="entry name" value="Flavoproteins"/>
    <property type="match status" value="1"/>
</dbReference>
<dbReference type="RefSeq" id="WP_091523906.1">
    <property type="nucleotide sequence ID" value="NZ_FOVI01000014.1"/>
</dbReference>
<dbReference type="AlphaFoldDB" id="A0A1I5D4R2"/>
<accession>A0A1I5D4R2</accession>
<dbReference type="PANTHER" id="PTHR30543">
    <property type="entry name" value="CHROMATE REDUCTASE"/>
    <property type="match status" value="1"/>
</dbReference>
<evidence type="ECO:0000259" key="1">
    <source>
        <dbReference type="Pfam" id="PF03358"/>
    </source>
</evidence>
<dbReference type="Gene3D" id="3.40.50.360">
    <property type="match status" value="1"/>
</dbReference>
<evidence type="ECO:0000313" key="3">
    <source>
        <dbReference type="Proteomes" id="UP000199036"/>
    </source>
</evidence>
<organism evidence="2 3">
    <name type="scientific">Paenimyroides ummariense</name>
    <dbReference type="NCBI Taxonomy" id="913024"/>
    <lineage>
        <taxon>Bacteria</taxon>
        <taxon>Pseudomonadati</taxon>
        <taxon>Bacteroidota</taxon>
        <taxon>Flavobacteriia</taxon>
        <taxon>Flavobacteriales</taxon>
        <taxon>Flavobacteriaceae</taxon>
        <taxon>Paenimyroides</taxon>
    </lineage>
</organism>
<protein>
    <submittedName>
        <fullName evidence="2">NAD(P)H-dependent FMN reductase</fullName>
    </submittedName>
</protein>
<dbReference type="STRING" id="913024.SAMN05421741_11472"/>
<evidence type="ECO:0000313" key="2">
    <source>
        <dbReference type="EMBL" id="SFN94190.1"/>
    </source>
</evidence>
<dbReference type="Proteomes" id="UP000199036">
    <property type="component" value="Unassembled WGS sequence"/>
</dbReference>
<gene>
    <name evidence="2" type="ORF">SAMN05421741_11472</name>
</gene>